<feature type="transmembrane region" description="Helical" evidence="12">
    <location>
        <begin position="186"/>
        <end position="203"/>
    </location>
</feature>
<organism evidence="14 15">
    <name type="scientific">Aspergillus campestris (strain IBT 28561)</name>
    <dbReference type="NCBI Taxonomy" id="1392248"/>
    <lineage>
        <taxon>Eukaryota</taxon>
        <taxon>Fungi</taxon>
        <taxon>Dikarya</taxon>
        <taxon>Ascomycota</taxon>
        <taxon>Pezizomycotina</taxon>
        <taxon>Eurotiomycetes</taxon>
        <taxon>Eurotiomycetidae</taxon>
        <taxon>Eurotiales</taxon>
        <taxon>Aspergillaceae</taxon>
        <taxon>Aspergillus</taxon>
        <taxon>Aspergillus subgen. Circumdati</taxon>
    </lineage>
</organism>
<dbReference type="GO" id="GO:0140575">
    <property type="term" value="F:transmembrane monodehydroascorbate reductase activity"/>
    <property type="evidence" value="ECO:0007669"/>
    <property type="project" value="InterPro"/>
</dbReference>
<dbReference type="Proteomes" id="UP000234254">
    <property type="component" value="Unassembled WGS sequence"/>
</dbReference>
<dbReference type="PANTHER" id="PTHR15422">
    <property type="entry name" value="OS05G0565100 PROTEIN"/>
    <property type="match status" value="1"/>
</dbReference>
<comment type="cofactor">
    <cofactor evidence="1">
        <name>heme b</name>
        <dbReference type="ChEBI" id="CHEBI:60344"/>
    </cofactor>
</comment>
<keyword evidence="15" id="KW-1185">Reference proteome</keyword>
<evidence type="ECO:0000256" key="5">
    <source>
        <dbReference type="ARBA" id="ARBA00022692"/>
    </source>
</evidence>
<evidence type="ECO:0000256" key="10">
    <source>
        <dbReference type="ARBA" id="ARBA00023136"/>
    </source>
</evidence>
<keyword evidence="10 12" id="KW-0472">Membrane</keyword>
<keyword evidence="3" id="KW-0813">Transport</keyword>
<feature type="transmembrane region" description="Helical" evidence="12">
    <location>
        <begin position="148"/>
        <end position="166"/>
    </location>
</feature>
<evidence type="ECO:0000256" key="9">
    <source>
        <dbReference type="ARBA" id="ARBA00023004"/>
    </source>
</evidence>
<dbReference type="PANTHER" id="PTHR15422:SF45">
    <property type="entry name" value="CYTOCHROME B561 DOMAIN-CONTAINING PROTEIN"/>
    <property type="match status" value="1"/>
</dbReference>
<dbReference type="AlphaFoldDB" id="A0A2I1DFB6"/>
<gene>
    <name evidence="14" type="ORF">P168DRAFT_286660</name>
</gene>
<keyword evidence="6" id="KW-0479">Metal-binding</keyword>
<evidence type="ECO:0000256" key="1">
    <source>
        <dbReference type="ARBA" id="ARBA00001970"/>
    </source>
</evidence>
<keyword evidence="9" id="KW-0408">Iron</keyword>
<dbReference type="RefSeq" id="XP_024697144.1">
    <property type="nucleotide sequence ID" value="XM_024836393.1"/>
</dbReference>
<dbReference type="Gene3D" id="1.20.120.1770">
    <property type="match status" value="1"/>
</dbReference>
<feature type="transmembrane region" description="Helical" evidence="12">
    <location>
        <begin position="109"/>
        <end position="128"/>
    </location>
</feature>
<keyword evidence="4" id="KW-0349">Heme</keyword>
<dbReference type="VEuPathDB" id="FungiDB:P168DRAFT_286660"/>
<evidence type="ECO:0000313" key="15">
    <source>
        <dbReference type="Proteomes" id="UP000234254"/>
    </source>
</evidence>
<evidence type="ECO:0000256" key="2">
    <source>
        <dbReference type="ARBA" id="ARBA00004141"/>
    </source>
</evidence>
<evidence type="ECO:0000313" key="14">
    <source>
        <dbReference type="EMBL" id="PKY08550.1"/>
    </source>
</evidence>
<dbReference type="InterPro" id="IPR006593">
    <property type="entry name" value="Cyt_b561/ferric_Rdtase_TM"/>
</dbReference>
<dbReference type="EMBL" id="MSFM01000001">
    <property type="protein sequence ID" value="PKY08550.1"/>
    <property type="molecule type" value="Genomic_DNA"/>
</dbReference>
<evidence type="ECO:0000256" key="8">
    <source>
        <dbReference type="ARBA" id="ARBA00022989"/>
    </source>
</evidence>
<keyword evidence="5 12" id="KW-0812">Transmembrane</keyword>
<feature type="region of interest" description="Disordered" evidence="11">
    <location>
        <begin position="1"/>
        <end position="22"/>
    </location>
</feature>
<feature type="transmembrane region" description="Helical" evidence="12">
    <location>
        <begin position="209"/>
        <end position="232"/>
    </location>
</feature>
<feature type="domain" description="Cytochrome b561" evidence="13">
    <location>
        <begin position="40"/>
        <end position="237"/>
    </location>
</feature>
<dbReference type="OrthoDB" id="432881at2759"/>
<evidence type="ECO:0000256" key="4">
    <source>
        <dbReference type="ARBA" id="ARBA00022617"/>
    </source>
</evidence>
<name>A0A2I1DFB6_ASPC2</name>
<comment type="caution">
    <text evidence="14">The sequence shown here is derived from an EMBL/GenBank/DDBJ whole genome shotgun (WGS) entry which is preliminary data.</text>
</comment>
<sequence>MASATGIPQEHPQTITAREDEPLLGSPGDVVQEDQQPIFYNLVTGTASVAQFGIWLLVILVWSNVLSHPWMLFSAHPLLNSTAILLQVQAALVLQPTVTPQQKLLGTRIHYGIQAVSILGFISAFIVIEVNKGNHARLTSPHGIMGLITYILIILQATGGLVQYFFPTQVLGSVARGKAMYKYHRMVGYTLMTLELATVAAATQTTFNLSVLAIPLWAVLLAAVLVIAGLGARAKKQKLGL</sequence>
<evidence type="ECO:0000256" key="7">
    <source>
        <dbReference type="ARBA" id="ARBA00022982"/>
    </source>
</evidence>
<feature type="transmembrane region" description="Helical" evidence="12">
    <location>
        <begin position="38"/>
        <end position="62"/>
    </location>
</feature>
<comment type="subcellular location">
    <subcellularLocation>
        <location evidence="2">Membrane</location>
        <topology evidence="2">Multi-pass membrane protein</topology>
    </subcellularLocation>
</comment>
<protein>
    <submittedName>
        <fullName evidence="14">Cytochrome b561</fullName>
    </submittedName>
</protein>
<dbReference type="PROSITE" id="PS50939">
    <property type="entry name" value="CYTOCHROME_B561"/>
    <property type="match status" value="1"/>
</dbReference>
<keyword evidence="7" id="KW-0249">Electron transport</keyword>
<accession>A0A2I1DFB6</accession>
<evidence type="ECO:0000256" key="12">
    <source>
        <dbReference type="SAM" id="Phobius"/>
    </source>
</evidence>
<dbReference type="GeneID" id="36543917"/>
<evidence type="ECO:0000256" key="3">
    <source>
        <dbReference type="ARBA" id="ARBA00022448"/>
    </source>
</evidence>
<dbReference type="GO" id="GO:0046872">
    <property type="term" value="F:metal ion binding"/>
    <property type="evidence" value="ECO:0007669"/>
    <property type="project" value="UniProtKB-KW"/>
</dbReference>
<dbReference type="GO" id="GO:0016020">
    <property type="term" value="C:membrane"/>
    <property type="evidence" value="ECO:0007669"/>
    <property type="project" value="UniProtKB-SubCell"/>
</dbReference>
<proteinExistence type="predicted"/>
<evidence type="ECO:0000256" key="11">
    <source>
        <dbReference type="SAM" id="MobiDB-lite"/>
    </source>
</evidence>
<dbReference type="Pfam" id="PF03188">
    <property type="entry name" value="Cytochrom_B561"/>
    <property type="match status" value="1"/>
</dbReference>
<evidence type="ECO:0000259" key="13">
    <source>
        <dbReference type="PROSITE" id="PS50939"/>
    </source>
</evidence>
<dbReference type="CDD" id="cd08761">
    <property type="entry name" value="Cyt_b561_CYB561D2_like"/>
    <property type="match status" value="1"/>
</dbReference>
<keyword evidence="8 12" id="KW-1133">Transmembrane helix</keyword>
<reference evidence="14" key="1">
    <citation type="submission" date="2016-12" db="EMBL/GenBank/DDBJ databases">
        <title>The genomes of Aspergillus section Nigri reveals drivers in fungal speciation.</title>
        <authorList>
            <consortium name="DOE Joint Genome Institute"/>
            <person name="Vesth T.C."/>
            <person name="Nybo J."/>
            <person name="Theobald S."/>
            <person name="Brandl J."/>
            <person name="Frisvad J.C."/>
            <person name="Nielsen K.F."/>
            <person name="Lyhne E.K."/>
            <person name="Kogle M.E."/>
            <person name="Kuo A."/>
            <person name="Riley R."/>
            <person name="Clum A."/>
            <person name="Nolan M."/>
            <person name="Lipzen A."/>
            <person name="Salamov A."/>
            <person name="Henrissat B."/>
            <person name="Wiebenga A."/>
            <person name="De vries R.P."/>
            <person name="Grigoriev I.V."/>
            <person name="Mortensen U.H."/>
            <person name="Andersen M.R."/>
            <person name="Baker S.E."/>
        </authorList>
    </citation>
    <scope>NUCLEOTIDE SEQUENCE</scope>
    <source>
        <strain evidence="14">IBT 28561</strain>
    </source>
</reference>
<evidence type="ECO:0000256" key="6">
    <source>
        <dbReference type="ARBA" id="ARBA00022723"/>
    </source>
</evidence>
<dbReference type="SMART" id="SM00665">
    <property type="entry name" value="B561"/>
    <property type="match status" value="1"/>
</dbReference>
<dbReference type="InterPro" id="IPR045150">
    <property type="entry name" value="CYB561D1/2"/>
</dbReference>